<sequence length="844" mass="96473">MLLSSVVAAIHYVRNLIDQRVVNKRVVICSDSQAALKEFDAFQCESKLVYQPYRIWVLDVAMVNGILTPSDIQSAPDSAISAVSHKKSELTRQNHINWQTILKDATFHTLIKHTGFTPSLDEKIETDRLLWEKIQAARFLKKQGKIDDFEKVKTGVLVDTTRERGYLEFRQSDRSVYNCEQSRCKPILDRLLAIWRVQRFESSNSIWIRVKLPRYQLFEDIYEYTPLHGLKQINIDNLQQNNKDKHNSWKHSDTDSEKLEENEKSPISRIDSKYFHLNDGIKNMYKKPSISVYKPQTPTYTILGTNPRQSYVPYVLGLPVESIPRPEVKNAQWNQRGAYYQIEPITLISEFRKNEKVYDGFIPSAGPTGSPSVAPVYQPTIPKPVMEQYPPFIPPRLPNPNHYYTSTTPKNFKPSTEFVRYSEPDPFYLDNSYAYTTPRTNDLSDIKYQDYQQYPTSINSQLLTYDKERNVTDILTTSTTVRNIMTTLITTKTEPTPNIINILETTDGEKQILLPTNSIVNLRPTTALNLSTINNKEQVKTEEKKSLGSSSSSETYDGYAPLFIKWGDKIKPSQNRSSHNGRIKAKNIQHVSKKNFNVVTITEEPTTISVVEKLENSTDDGNNILTTEDEIKPTLATEKITTEANEEMTTTIENTTKYQIINLEDVTINENNNETYGEQSENTTSLQLSETTENELTPISEYFNTTKDSIIDDWQQQTTSVIDEKLLSKSDATTFPIDSGTTNLVIDVEDKSPEEIVNELTTIGVKNSSRVEGYSDRSESLVNKYSSITDSIPNNNLNRTKTIRDQEAEQTDPTSVIVNRISTSYSYKTAKGKIRNLKPFVKDR</sequence>
<proteinExistence type="predicted"/>
<keyword evidence="3" id="KW-1185">Reference proteome</keyword>
<comment type="caution">
    <text evidence="2">The sequence shown here is derived from an EMBL/GenBank/DDBJ whole genome shotgun (WGS) entry which is preliminary data.</text>
</comment>
<evidence type="ECO:0000313" key="2">
    <source>
        <dbReference type="EMBL" id="KAK9506511.1"/>
    </source>
</evidence>
<organism evidence="2 3">
    <name type="scientific">Rhynocoris fuscipes</name>
    <dbReference type="NCBI Taxonomy" id="488301"/>
    <lineage>
        <taxon>Eukaryota</taxon>
        <taxon>Metazoa</taxon>
        <taxon>Ecdysozoa</taxon>
        <taxon>Arthropoda</taxon>
        <taxon>Hexapoda</taxon>
        <taxon>Insecta</taxon>
        <taxon>Pterygota</taxon>
        <taxon>Neoptera</taxon>
        <taxon>Paraneoptera</taxon>
        <taxon>Hemiptera</taxon>
        <taxon>Heteroptera</taxon>
        <taxon>Panheteroptera</taxon>
        <taxon>Cimicomorpha</taxon>
        <taxon>Reduviidae</taxon>
        <taxon>Harpactorinae</taxon>
        <taxon>Harpactorini</taxon>
        <taxon>Rhynocoris</taxon>
    </lineage>
</organism>
<name>A0AAW1D6A1_9HEMI</name>
<dbReference type="EMBL" id="JAPXFL010000005">
    <property type="protein sequence ID" value="KAK9506511.1"/>
    <property type="molecule type" value="Genomic_DNA"/>
</dbReference>
<evidence type="ECO:0000313" key="3">
    <source>
        <dbReference type="Proteomes" id="UP001461498"/>
    </source>
</evidence>
<reference evidence="2 3" key="1">
    <citation type="submission" date="2022-12" db="EMBL/GenBank/DDBJ databases">
        <title>Chromosome-level genome assembly of true bugs.</title>
        <authorList>
            <person name="Ma L."/>
            <person name="Li H."/>
        </authorList>
    </citation>
    <scope>NUCLEOTIDE SEQUENCE [LARGE SCALE GENOMIC DNA]</scope>
    <source>
        <strain evidence="2">Lab_2022b</strain>
    </source>
</reference>
<protein>
    <submittedName>
        <fullName evidence="2">Uncharacterized protein</fullName>
    </submittedName>
</protein>
<accession>A0AAW1D6A1</accession>
<dbReference type="Proteomes" id="UP001461498">
    <property type="component" value="Unassembled WGS sequence"/>
</dbReference>
<evidence type="ECO:0000256" key="1">
    <source>
        <dbReference type="SAM" id="MobiDB-lite"/>
    </source>
</evidence>
<feature type="region of interest" description="Disordered" evidence="1">
    <location>
        <begin position="674"/>
        <end position="693"/>
    </location>
</feature>
<feature type="region of interest" description="Disordered" evidence="1">
    <location>
        <begin position="242"/>
        <end position="265"/>
    </location>
</feature>
<dbReference type="AlphaFoldDB" id="A0AAW1D6A1"/>
<gene>
    <name evidence="2" type="ORF">O3M35_008434</name>
</gene>